<comment type="caution">
    <text evidence="2">The sequence shown here is derived from an EMBL/GenBank/DDBJ whole genome shotgun (WGS) entry which is preliminary data.</text>
</comment>
<evidence type="ECO:0000313" key="2">
    <source>
        <dbReference type="EMBL" id="MFC5549671.1"/>
    </source>
</evidence>
<dbReference type="EMBL" id="JBHSMZ010000009">
    <property type="protein sequence ID" value="MFC5549671.1"/>
    <property type="molecule type" value="Genomic_DNA"/>
</dbReference>
<dbReference type="Pfam" id="PF08811">
    <property type="entry name" value="DUF1800"/>
    <property type="match status" value="1"/>
</dbReference>
<keyword evidence="3" id="KW-1185">Reference proteome</keyword>
<proteinExistence type="predicted"/>
<protein>
    <submittedName>
        <fullName evidence="2">DUF1800 domain-containing protein</fullName>
    </submittedName>
</protein>
<sequence length="521" mass="57118">MTKRLLLALLAAASAAAPALHAAPLPADQQAVHVLNRLAFGPRPGGVERVQRMGVQRYIDEQLHPETIPMPAELSARLDALETVKRSAGTALGDYIELRKEVRNEEEGAKQRRRIEQGRATREEAEARLVRAVESPRQLEEVMVDFWYNHFNVFAGKGVDRALVASYERDAIRPHVLGSFRELLGATAKHPAMLFYLDNVVSSTPRPNARGRAQGLNENYARELMELHTLGVDGGYSQRDVTELARMLTGWTFDQRRLVRQDETFRFDAGRHDKGTKTWLGHEIAPSGQAEGEYALDVLAMHPATARHLSFQLAQYFVSDVPPPGLVERMAQAWLASRGDIRTVLKTMFSSPEFMDDAALGAKFKTPYQFVVSAARASSAPLANVGPLVNTMSQLGMPLYGCQTPDGYKNTQEAWLNPDALTRRIAFATSLAQGRLPLATRPVLAPPPAPMMQNLAGSDASPAMFMPPPPTAPAPPVPIDPTRLQATLAGVLSPATLDSIARHPDNLRAAMVLGSPDFMQH</sequence>
<feature type="chain" id="PRO_5046399765" evidence="1">
    <location>
        <begin position="23"/>
        <end position="521"/>
    </location>
</feature>
<evidence type="ECO:0000256" key="1">
    <source>
        <dbReference type="SAM" id="SignalP"/>
    </source>
</evidence>
<gene>
    <name evidence="2" type="ORF">ACFPO9_14230</name>
</gene>
<dbReference type="RefSeq" id="WP_379771775.1">
    <property type="nucleotide sequence ID" value="NZ_JBHSMZ010000009.1"/>
</dbReference>
<dbReference type="InterPro" id="IPR014917">
    <property type="entry name" value="DUF1800"/>
</dbReference>
<accession>A0ABW0RYB5</accession>
<name>A0ABW0RYB5_9BURK</name>
<organism evidence="2 3">
    <name type="scientific">Massilia aerilata</name>
    <dbReference type="NCBI Taxonomy" id="453817"/>
    <lineage>
        <taxon>Bacteria</taxon>
        <taxon>Pseudomonadati</taxon>
        <taxon>Pseudomonadota</taxon>
        <taxon>Betaproteobacteria</taxon>
        <taxon>Burkholderiales</taxon>
        <taxon>Oxalobacteraceae</taxon>
        <taxon>Telluria group</taxon>
        <taxon>Massilia</taxon>
    </lineage>
</organism>
<feature type="signal peptide" evidence="1">
    <location>
        <begin position="1"/>
        <end position="22"/>
    </location>
</feature>
<dbReference type="Proteomes" id="UP001596086">
    <property type="component" value="Unassembled WGS sequence"/>
</dbReference>
<keyword evidence="1" id="KW-0732">Signal</keyword>
<reference evidence="3" key="1">
    <citation type="journal article" date="2019" name="Int. J. Syst. Evol. Microbiol.">
        <title>The Global Catalogue of Microorganisms (GCM) 10K type strain sequencing project: providing services to taxonomists for standard genome sequencing and annotation.</title>
        <authorList>
            <consortium name="The Broad Institute Genomics Platform"/>
            <consortium name="The Broad Institute Genome Sequencing Center for Infectious Disease"/>
            <person name="Wu L."/>
            <person name="Ma J."/>
        </authorList>
    </citation>
    <scope>NUCLEOTIDE SEQUENCE [LARGE SCALE GENOMIC DNA]</scope>
    <source>
        <strain evidence="3">CGMCC 4.5798</strain>
    </source>
</reference>
<evidence type="ECO:0000313" key="3">
    <source>
        <dbReference type="Proteomes" id="UP001596086"/>
    </source>
</evidence>